<protein>
    <submittedName>
        <fullName evidence="2">Uncharacterized protein</fullName>
    </submittedName>
</protein>
<proteinExistence type="predicted"/>
<organism evidence="2 3">
    <name type="scientific">Mya arenaria</name>
    <name type="common">Soft-shell clam</name>
    <dbReference type="NCBI Taxonomy" id="6604"/>
    <lineage>
        <taxon>Eukaryota</taxon>
        <taxon>Metazoa</taxon>
        <taxon>Spiralia</taxon>
        <taxon>Lophotrochozoa</taxon>
        <taxon>Mollusca</taxon>
        <taxon>Bivalvia</taxon>
        <taxon>Autobranchia</taxon>
        <taxon>Heteroconchia</taxon>
        <taxon>Euheterodonta</taxon>
        <taxon>Imparidentia</taxon>
        <taxon>Neoheterodontei</taxon>
        <taxon>Myida</taxon>
        <taxon>Myoidea</taxon>
        <taxon>Myidae</taxon>
        <taxon>Mya</taxon>
    </lineage>
</organism>
<accession>A0ABY7ELA2</accession>
<evidence type="ECO:0000313" key="2">
    <source>
        <dbReference type="EMBL" id="WAR10760.1"/>
    </source>
</evidence>
<keyword evidence="1" id="KW-0472">Membrane</keyword>
<keyword evidence="1" id="KW-1133">Transmembrane helix</keyword>
<gene>
    <name evidence="2" type="ORF">MAR_035836</name>
</gene>
<evidence type="ECO:0000256" key="1">
    <source>
        <dbReference type="SAM" id="Phobius"/>
    </source>
</evidence>
<sequence length="101" mass="11457">MVGHDAGNSNNRGAYNTGFMIGRSQSALSGGVLSSIRLEQRWSCMPMNYIGMRHAWNLFWLYHSCLPLAVVQLAIYIAKKIFKPTAHLIRRRDGMITDVHH</sequence>
<dbReference type="Proteomes" id="UP001164746">
    <property type="component" value="Chromosome 7"/>
</dbReference>
<keyword evidence="3" id="KW-1185">Reference proteome</keyword>
<dbReference type="EMBL" id="CP111018">
    <property type="protein sequence ID" value="WAR10760.1"/>
    <property type="molecule type" value="Genomic_DNA"/>
</dbReference>
<evidence type="ECO:0000313" key="3">
    <source>
        <dbReference type="Proteomes" id="UP001164746"/>
    </source>
</evidence>
<feature type="transmembrane region" description="Helical" evidence="1">
    <location>
        <begin position="59"/>
        <end position="78"/>
    </location>
</feature>
<reference evidence="2" key="1">
    <citation type="submission" date="2022-11" db="EMBL/GenBank/DDBJ databases">
        <title>Centuries of genome instability and evolution in soft-shell clam transmissible cancer (bioRxiv).</title>
        <authorList>
            <person name="Hart S.F.M."/>
            <person name="Yonemitsu M.A."/>
            <person name="Giersch R.M."/>
            <person name="Beal B.F."/>
            <person name="Arriagada G."/>
            <person name="Davis B.W."/>
            <person name="Ostrander E.A."/>
            <person name="Goff S.P."/>
            <person name="Metzger M.J."/>
        </authorList>
    </citation>
    <scope>NUCLEOTIDE SEQUENCE</scope>
    <source>
        <strain evidence="2">MELC-2E11</strain>
        <tissue evidence="2">Siphon/mantle</tissue>
    </source>
</reference>
<name>A0ABY7ELA2_MYAAR</name>
<keyword evidence="1" id="KW-0812">Transmembrane</keyword>